<accession>A0A5P9CK35</accession>
<evidence type="ECO:0000313" key="3">
    <source>
        <dbReference type="Proteomes" id="UP000326936"/>
    </source>
</evidence>
<reference evidence="2 3" key="1">
    <citation type="submission" date="2019-10" db="EMBL/GenBank/DDBJ databases">
        <title>Complete genome sequence of Vibrio sp. strain THAF100, isolated from non-filtered water from the water column of tank 6 of a marine aquarium containing stony-coral fragments. Water maintained at 26 degree C.</title>
        <authorList>
            <person name="Ruckert C."/>
            <person name="Franco A."/>
            <person name="Kalinowski J."/>
            <person name="Glaeser S."/>
        </authorList>
    </citation>
    <scope>NUCLEOTIDE SEQUENCE [LARGE SCALE GENOMIC DNA]</scope>
    <source>
        <strain evidence="2 3">THAF100</strain>
    </source>
</reference>
<organism evidence="2 3">
    <name type="scientific">Vibrio aquimaris</name>
    <dbReference type="NCBI Taxonomy" id="2587862"/>
    <lineage>
        <taxon>Bacteria</taxon>
        <taxon>Pseudomonadati</taxon>
        <taxon>Pseudomonadota</taxon>
        <taxon>Gammaproteobacteria</taxon>
        <taxon>Vibrionales</taxon>
        <taxon>Vibrionaceae</taxon>
        <taxon>Vibrio</taxon>
    </lineage>
</organism>
<evidence type="ECO:0000313" key="2">
    <source>
        <dbReference type="EMBL" id="QFT26689.1"/>
    </source>
</evidence>
<proteinExistence type="predicted"/>
<keyword evidence="1" id="KW-1133">Transmembrane helix</keyword>
<gene>
    <name evidence="2" type="ORF">FIV01_09645</name>
</gene>
<evidence type="ECO:0008006" key="4">
    <source>
        <dbReference type="Google" id="ProtNLM"/>
    </source>
</evidence>
<dbReference type="KEGG" id="vaq:FIV01_09645"/>
<name>A0A5P9CK35_9VIBR</name>
<keyword evidence="1" id="KW-0812">Transmembrane</keyword>
<keyword evidence="3" id="KW-1185">Reference proteome</keyword>
<dbReference type="RefSeq" id="WP_152430793.1">
    <property type="nucleotide sequence ID" value="NZ_CBCSDK010000019.1"/>
</dbReference>
<dbReference type="EMBL" id="CP045350">
    <property type="protein sequence ID" value="QFT26689.1"/>
    <property type="molecule type" value="Genomic_DNA"/>
</dbReference>
<dbReference type="AlphaFoldDB" id="A0A5P9CK35"/>
<keyword evidence="1" id="KW-0472">Membrane</keyword>
<protein>
    <recommendedName>
        <fullName evidence="4">O-succinylbenzoic acid--CoA ligase</fullName>
    </recommendedName>
</protein>
<feature type="transmembrane region" description="Helical" evidence="1">
    <location>
        <begin position="28"/>
        <end position="44"/>
    </location>
</feature>
<dbReference type="Proteomes" id="UP000326936">
    <property type="component" value="Chromosome"/>
</dbReference>
<sequence>MAAKIIIVLATLLQIFIATQSEGLMRALVELSAFLMLISLLLEFKPKRQSRVSKLKLHEH</sequence>
<evidence type="ECO:0000256" key="1">
    <source>
        <dbReference type="SAM" id="Phobius"/>
    </source>
</evidence>